<dbReference type="STRING" id="543379.A0A232F1U8"/>
<dbReference type="EMBL" id="NNAY01001281">
    <property type="protein sequence ID" value="OXU24503.1"/>
    <property type="molecule type" value="Genomic_DNA"/>
</dbReference>
<sequence>MAGVCSRGEKTAVTKIAGYNSLAAVDRESVVIEEFVRGWLRQLYLSTYITYTLLYMRTMNFQPHATYCIITFLGDIGKMTTEYTRNVLKMVVAQICQTVGWHSINSTPLEFMVDLMQEHILQVSKLTQQYSQVLGRCDANLDDLGLAFRHMNIDLQELAEYVKNVDSIPCVVSVPKLPIHRESHLNFLKPGSREVVTRPVHVHEHLPAMYPGTEEEYLPEIKREDTNSIIANEPTNISEDYCNEMNVVSNGISNDDSPSKTVVHQNVFKRPGDPIATDGPVVKRAKTTEEGRPLREIHSVMMTTSGFLSTAREGKLPEARTPQQAKPESPPPPAVYPMVPPAEVKVEKKLKKIPKKMVLEDGKPENKENKKKKIPKDTLFKPDEIKVGKVKKLAGMKEQAKSKALKPGSKVSTANLAGPSNQIVTGKLQGKVPVGGSPKHVKSSKIKAEKVDIDMGLVANNPLLLNDRKEEAIIKLPIEPDKQKLNIFKKITPKSKEDKEMLDLQQKFDSRENFSAFNMEYDKQQRNDLVKQEDKKAIVQNIIVNNNVTRVPEDVGLTDMMSPNSDTYMFDMSPPGTPRTPKTPELSLPAYVPLEKKKKKDKTGKRKEPKQKIPKNNPSPKKARLSNDSAELSILDRPKTPQAPEHSPTRDSKRPAPIPGSFFSSFPAAPGHIPHAHGIFPLSKGMHGIPVPPNSAAAIPGMIPQRFYLPKPDINSRPLLPPPFMNESLQQPSGVQFSALTKQQTLDKQPRLSISPEKDFAKHTPVPFVKPEIGTPLPPIMQNSAGLPAPLLPPMISSAVVPAPLLPPNLTLAKSFKPEKAEKADKEKKDKMKKKKEKKEKHKDKGEKVKEKKDKSEKREKLEKIKEKKEKKEKRKEKELSKKVAKEEKVIESVPKITFKLGPAAGGSPRPPTPDNSALMKKITIKPPKKPEDEIKREPTPELAKISALVTRPPKQKSTSKKVEQGLLEAYAAHSSDASFSISTLDPTLRVKKPLIKALPRRDFSLSPPPYESFTTIGNTNLPSGSEFCFTKIVDHFKNASIITITFVDGTETKLEAVPKKEDTKEDKENGGNALRAKPTVMTVDQNGQTVWICPACGKRDDGSPMIGCDDCDGWYHWICVGIQVAPDENENWYCPLCLTKKKKKKHKKKTKVDA</sequence>
<feature type="compositionally biased region" description="Basic and acidic residues" evidence="9">
    <location>
        <begin position="816"/>
        <end position="830"/>
    </location>
</feature>
<feature type="region of interest" description="Disordered" evidence="9">
    <location>
        <begin position="555"/>
        <end position="667"/>
    </location>
</feature>
<dbReference type="InterPro" id="IPR001965">
    <property type="entry name" value="Znf_PHD"/>
</dbReference>
<dbReference type="InterPro" id="IPR006565">
    <property type="entry name" value="BTP"/>
</dbReference>
<evidence type="ECO:0000256" key="6">
    <source>
        <dbReference type="ARBA" id="ARBA00023163"/>
    </source>
</evidence>
<feature type="region of interest" description="Disordered" evidence="9">
    <location>
        <begin position="816"/>
        <end position="887"/>
    </location>
</feature>
<gene>
    <name evidence="11" type="ORF">TSAR_006631</name>
</gene>
<feature type="domain" description="PHD-type" evidence="10">
    <location>
        <begin position="1091"/>
        <end position="1141"/>
    </location>
</feature>
<dbReference type="Gene3D" id="3.30.40.10">
    <property type="entry name" value="Zinc/RING finger domain, C3HC4 (zinc finger)"/>
    <property type="match status" value="1"/>
</dbReference>
<feature type="compositionally biased region" description="Basic and acidic residues" evidence="9">
    <location>
        <begin position="843"/>
        <end position="887"/>
    </location>
</feature>
<dbReference type="Pfam" id="PF00628">
    <property type="entry name" value="PHD"/>
    <property type="match status" value="1"/>
</dbReference>
<feature type="compositionally biased region" description="Pro residues" evidence="9">
    <location>
        <begin position="328"/>
        <end position="338"/>
    </location>
</feature>
<dbReference type="GO" id="GO:0005669">
    <property type="term" value="C:transcription factor TFIID complex"/>
    <property type="evidence" value="ECO:0007669"/>
    <property type="project" value="TreeGrafter"/>
</dbReference>
<dbReference type="InterPro" id="IPR009072">
    <property type="entry name" value="Histone-fold"/>
</dbReference>
<evidence type="ECO:0000313" key="11">
    <source>
        <dbReference type="EMBL" id="OXU24503.1"/>
    </source>
</evidence>
<dbReference type="PANTHER" id="PTHR46452">
    <property type="entry name" value="TRANSCRIPTION INITIATION FACTOR TFIID SUBUNIT 3"/>
    <property type="match status" value="1"/>
</dbReference>
<dbReference type="GO" id="GO:0008270">
    <property type="term" value="F:zinc ion binding"/>
    <property type="evidence" value="ECO:0007669"/>
    <property type="project" value="UniProtKB-KW"/>
</dbReference>
<dbReference type="Pfam" id="PF07524">
    <property type="entry name" value="Bromo_TP"/>
    <property type="match status" value="1"/>
</dbReference>
<evidence type="ECO:0000313" key="12">
    <source>
        <dbReference type="Proteomes" id="UP000215335"/>
    </source>
</evidence>
<feature type="compositionally biased region" description="Basic residues" evidence="9">
    <location>
        <begin position="596"/>
        <end position="613"/>
    </location>
</feature>
<evidence type="ECO:0000256" key="8">
    <source>
        <dbReference type="PROSITE-ProRule" id="PRU00146"/>
    </source>
</evidence>
<feature type="region of interest" description="Disordered" evidence="9">
    <location>
        <begin position="900"/>
        <end position="919"/>
    </location>
</feature>
<reference evidence="11 12" key="1">
    <citation type="journal article" date="2017" name="Curr. Biol.">
        <title>The Evolution of Venom by Co-option of Single-Copy Genes.</title>
        <authorList>
            <person name="Martinson E.O."/>
            <person name="Mrinalini"/>
            <person name="Kelkar Y.D."/>
            <person name="Chang C.H."/>
            <person name="Werren J.H."/>
        </authorList>
    </citation>
    <scope>NUCLEOTIDE SEQUENCE [LARGE SCALE GENOMIC DNA]</scope>
    <source>
        <strain evidence="11 12">Alberta</strain>
        <tissue evidence="11">Whole body</tissue>
    </source>
</reference>
<evidence type="ECO:0000256" key="5">
    <source>
        <dbReference type="ARBA" id="ARBA00023015"/>
    </source>
</evidence>
<feature type="compositionally biased region" description="Basic residues" evidence="9">
    <location>
        <begin position="831"/>
        <end position="842"/>
    </location>
</feature>
<keyword evidence="6" id="KW-0804">Transcription</keyword>
<evidence type="ECO:0000259" key="10">
    <source>
        <dbReference type="PROSITE" id="PS50016"/>
    </source>
</evidence>
<dbReference type="OrthoDB" id="436852at2759"/>
<dbReference type="CDD" id="cd15522">
    <property type="entry name" value="PHD_TAF3"/>
    <property type="match status" value="1"/>
</dbReference>
<dbReference type="PANTHER" id="PTHR46452:SF1">
    <property type="entry name" value="TRANSCRIPTION INITIATION FACTOR TFIID SUBUNIT 3"/>
    <property type="match status" value="1"/>
</dbReference>
<evidence type="ECO:0000256" key="9">
    <source>
        <dbReference type="SAM" id="MobiDB-lite"/>
    </source>
</evidence>
<evidence type="ECO:0000256" key="7">
    <source>
        <dbReference type="ARBA" id="ARBA00023242"/>
    </source>
</evidence>
<dbReference type="InterPro" id="IPR013083">
    <property type="entry name" value="Znf_RING/FYVE/PHD"/>
</dbReference>
<feature type="region of interest" description="Disordered" evidence="9">
    <location>
        <begin position="311"/>
        <end position="338"/>
    </location>
</feature>
<dbReference type="AlphaFoldDB" id="A0A232F1U8"/>
<dbReference type="GO" id="GO:0045944">
    <property type="term" value="P:positive regulation of transcription by RNA polymerase II"/>
    <property type="evidence" value="ECO:0007669"/>
    <property type="project" value="TreeGrafter"/>
</dbReference>
<dbReference type="InterPro" id="IPR019787">
    <property type="entry name" value="Znf_PHD-finger"/>
</dbReference>
<dbReference type="SMART" id="SM00576">
    <property type="entry name" value="BTP"/>
    <property type="match status" value="1"/>
</dbReference>
<keyword evidence="7" id="KW-0539">Nucleus</keyword>
<keyword evidence="3 8" id="KW-0863">Zinc-finger</keyword>
<dbReference type="Gene3D" id="1.10.20.10">
    <property type="entry name" value="Histone, subunit A"/>
    <property type="match status" value="1"/>
</dbReference>
<dbReference type="PROSITE" id="PS01359">
    <property type="entry name" value="ZF_PHD_1"/>
    <property type="match status" value="1"/>
</dbReference>
<dbReference type="CDD" id="cd22916">
    <property type="entry name" value="HFD_TAF3"/>
    <property type="match status" value="1"/>
</dbReference>
<dbReference type="SUPFAM" id="SSF57903">
    <property type="entry name" value="FYVE/PHD zinc finger"/>
    <property type="match status" value="1"/>
</dbReference>
<dbReference type="InterPro" id="IPR019786">
    <property type="entry name" value="Zinc_finger_PHD-type_CS"/>
</dbReference>
<dbReference type="GO" id="GO:0002039">
    <property type="term" value="F:p53 binding"/>
    <property type="evidence" value="ECO:0007669"/>
    <property type="project" value="TreeGrafter"/>
</dbReference>
<keyword evidence="2" id="KW-0479">Metal-binding</keyword>
<evidence type="ECO:0000256" key="3">
    <source>
        <dbReference type="ARBA" id="ARBA00022771"/>
    </source>
</evidence>
<evidence type="ECO:0000256" key="1">
    <source>
        <dbReference type="ARBA" id="ARBA00004123"/>
    </source>
</evidence>
<accession>A0A232F1U8</accession>
<keyword evidence="12" id="KW-1185">Reference proteome</keyword>
<keyword evidence="4" id="KW-0862">Zinc</keyword>
<evidence type="ECO:0000256" key="4">
    <source>
        <dbReference type="ARBA" id="ARBA00022833"/>
    </source>
</evidence>
<dbReference type="Proteomes" id="UP000215335">
    <property type="component" value="Unassembled WGS sequence"/>
</dbReference>
<comment type="subcellular location">
    <subcellularLocation>
        <location evidence="1">Nucleus</location>
    </subcellularLocation>
</comment>
<keyword evidence="5" id="KW-0805">Transcription regulation</keyword>
<proteinExistence type="predicted"/>
<dbReference type="InterPro" id="IPR011011">
    <property type="entry name" value="Znf_FYVE_PHD"/>
</dbReference>
<evidence type="ECO:0000256" key="2">
    <source>
        <dbReference type="ARBA" id="ARBA00022723"/>
    </source>
</evidence>
<dbReference type="SMART" id="SM00249">
    <property type="entry name" value="PHD"/>
    <property type="match status" value="1"/>
</dbReference>
<name>A0A232F1U8_9HYME</name>
<dbReference type="GO" id="GO:0046982">
    <property type="term" value="F:protein heterodimerization activity"/>
    <property type="evidence" value="ECO:0007669"/>
    <property type="project" value="InterPro"/>
</dbReference>
<dbReference type="PROSITE" id="PS50016">
    <property type="entry name" value="ZF_PHD_2"/>
    <property type="match status" value="1"/>
</dbReference>
<comment type="caution">
    <text evidence="11">The sequence shown here is derived from an EMBL/GenBank/DDBJ whole genome shotgun (WGS) entry which is preliminary data.</text>
</comment>
<protein>
    <recommendedName>
        <fullName evidence="10">PHD-type domain-containing protein</fullName>
    </recommendedName>
</protein>
<organism evidence="11 12">
    <name type="scientific">Trichomalopsis sarcophagae</name>
    <dbReference type="NCBI Taxonomy" id="543379"/>
    <lineage>
        <taxon>Eukaryota</taxon>
        <taxon>Metazoa</taxon>
        <taxon>Ecdysozoa</taxon>
        <taxon>Arthropoda</taxon>
        <taxon>Hexapoda</taxon>
        <taxon>Insecta</taxon>
        <taxon>Pterygota</taxon>
        <taxon>Neoptera</taxon>
        <taxon>Endopterygota</taxon>
        <taxon>Hymenoptera</taxon>
        <taxon>Apocrita</taxon>
        <taxon>Proctotrupomorpha</taxon>
        <taxon>Chalcidoidea</taxon>
        <taxon>Pteromalidae</taxon>
        <taxon>Pteromalinae</taxon>
        <taxon>Trichomalopsis</taxon>
    </lineage>
</organism>